<dbReference type="InterPro" id="IPR009959">
    <property type="entry name" value="Cyclase_SnoaL-like"/>
</dbReference>
<dbReference type="Gene3D" id="3.10.450.50">
    <property type="match status" value="2"/>
</dbReference>
<accession>A0A099K907</accession>
<name>A0A099K907_COLPS</name>
<gene>
    <name evidence="1" type="ORF">GAB14E_4678</name>
</gene>
<dbReference type="Pfam" id="PF07366">
    <property type="entry name" value="SnoaL"/>
    <property type="match status" value="1"/>
</dbReference>
<sequence length="296" mass="32727">MNIIKLVSVILLLGVTACGSSEKEAEIIIDEEPKVVKEDKSAVLCSDISCEEDNKFIIKQVYADVINGLNTGLTASLYSETFIQHNASITAGVEGQEAYFVDLTTRLPNHIATIKHIIADGDYVAVHWHYSDDVENEFVGSAMVDLYKLADGMISEHWNVSMTPNVSTASGNSVFSDLYIYPENTLPNNNADIEDENNVMVTAFYLDLFNNQNLNLISELVDSSYLQHNYWVPNGSYALESFVSGGGTGGLSIFLTLAEKDMVWTFSGSGAANLETVDLWRVDNNINKIVEHWDVF</sequence>
<protein>
    <recommendedName>
        <fullName evidence="3">SnoaL-like domain-containing protein</fullName>
    </recommendedName>
</protein>
<evidence type="ECO:0000313" key="1">
    <source>
        <dbReference type="EMBL" id="KGJ86851.1"/>
    </source>
</evidence>
<dbReference type="AlphaFoldDB" id="A0A099K907"/>
<proteinExistence type="predicted"/>
<dbReference type="PANTHER" id="PTHR38436">
    <property type="entry name" value="POLYKETIDE CYCLASE SNOAL-LIKE DOMAIN"/>
    <property type="match status" value="1"/>
</dbReference>
<dbReference type="PROSITE" id="PS51257">
    <property type="entry name" value="PROKAR_LIPOPROTEIN"/>
    <property type="match status" value="1"/>
</dbReference>
<dbReference type="OrthoDB" id="9812089at2"/>
<dbReference type="Proteomes" id="UP000029868">
    <property type="component" value="Unassembled WGS sequence"/>
</dbReference>
<dbReference type="SUPFAM" id="SSF54427">
    <property type="entry name" value="NTF2-like"/>
    <property type="match status" value="2"/>
</dbReference>
<dbReference type="EMBL" id="JQEC01000074">
    <property type="protein sequence ID" value="KGJ86851.1"/>
    <property type="molecule type" value="Genomic_DNA"/>
</dbReference>
<reference evidence="1 2" key="1">
    <citation type="submission" date="2014-08" db="EMBL/GenBank/DDBJ databases">
        <title>Genomic and Phenotypic Diversity of Colwellia psychrerythraea strains from Disparate Marine Basins.</title>
        <authorList>
            <person name="Techtmann S.M."/>
            <person name="Stelling S.C."/>
            <person name="Utturkar S.M."/>
            <person name="Alshibli N."/>
            <person name="Harris A."/>
            <person name="Brown S.D."/>
            <person name="Hazen T.C."/>
        </authorList>
    </citation>
    <scope>NUCLEOTIDE SEQUENCE [LARGE SCALE GENOMIC DNA]</scope>
    <source>
        <strain evidence="1 2">GAB14E</strain>
    </source>
</reference>
<organism evidence="1 2">
    <name type="scientific">Colwellia psychrerythraea</name>
    <name type="common">Vibrio psychroerythus</name>
    <dbReference type="NCBI Taxonomy" id="28229"/>
    <lineage>
        <taxon>Bacteria</taxon>
        <taxon>Pseudomonadati</taxon>
        <taxon>Pseudomonadota</taxon>
        <taxon>Gammaproteobacteria</taxon>
        <taxon>Alteromonadales</taxon>
        <taxon>Colwelliaceae</taxon>
        <taxon>Colwellia</taxon>
    </lineage>
</organism>
<dbReference type="GO" id="GO:0030638">
    <property type="term" value="P:polyketide metabolic process"/>
    <property type="evidence" value="ECO:0007669"/>
    <property type="project" value="InterPro"/>
</dbReference>
<evidence type="ECO:0008006" key="3">
    <source>
        <dbReference type="Google" id="ProtNLM"/>
    </source>
</evidence>
<dbReference type="RefSeq" id="WP_033084572.1">
    <property type="nucleotide sequence ID" value="NZ_JQEC01000074.1"/>
</dbReference>
<comment type="caution">
    <text evidence="1">The sequence shown here is derived from an EMBL/GenBank/DDBJ whole genome shotgun (WGS) entry which is preliminary data.</text>
</comment>
<dbReference type="PANTHER" id="PTHR38436:SF1">
    <property type="entry name" value="ESTER CYCLASE"/>
    <property type="match status" value="1"/>
</dbReference>
<evidence type="ECO:0000313" key="2">
    <source>
        <dbReference type="Proteomes" id="UP000029868"/>
    </source>
</evidence>
<dbReference type="PATRIC" id="fig|28229.3.peg.4667"/>
<dbReference type="InterPro" id="IPR032710">
    <property type="entry name" value="NTF2-like_dom_sf"/>
</dbReference>